<name>A0ACC0V572_9HYPO</name>
<comment type="caution">
    <text evidence="1">The sequence shown here is derived from an EMBL/GenBank/DDBJ whole genome shotgun (WGS) entry which is preliminary data.</text>
</comment>
<gene>
    <name evidence="1" type="ORF">N3K66_003358</name>
</gene>
<dbReference type="EMBL" id="CM047942">
    <property type="protein sequence ID" value="KAI9901541.1"/>
    <property type="molecule type" value="Genomic_DNA"/>
</dbReference>
<evidence type="ECO:0000313" key="2">
    <source>
        <dbReference type="Proteomes" id="UP001163324"/>
    </source>
</evidence>
<reference evidence="1" key="1">
    <citation type="submission" date="2022-10" db="EMBL/GenBank/DDBJ databases">
        <title>Complete Genome of Trichothecium roseum strain YXFP-22015, a Plant Pathogen Isolated from Citrus.</title>
        <authorList>
            <person name="Wang Y."/>
            <person name="Zhu L."/>
        </authorList>
    </citation>
    <scope>NUCLEOTIDE SEQUENCE</scope>
    <source>
        <strain evidence="1">YXFP-22015</strain>
    </source>
</reference>
<accession>A0ACC0V572</accession>
<proteinExistence type="predicted"/>
<dbReference type="Proteomes" id="UP001163324">
    <property type="component" value="Chromosome 3"/>
</dbReference>
<evidence type="ECO:0000313" key="1">
    <source>
        <dbReference type="EMBL" id="KAI9901541.1"/>
    </source>
</evidence>
<keyword evidence="2" id="KW-1185">Reference proteome</keyword>
<organism evidence="1 2">
    <name type="scientific">Trichothecium roseum</name>
    <dbReference type="NCBI Taxonomy" id="47278"/>
    <lineage>
        <taxon>Eukaryota</taxon>
        <taxon>Fungi</taxon>
        <taxon>Dikarya</taxon>
        <taxon>Ascomycota</taxon>
        <taxon>Pezizomycotina</taxon>
        <taxon>Sordariomycetes</taxon>
        <taxon>Hypocreomycetidae</taxon>
        <taxon>Hypocreales</taxon>
        <taxon>Hypocreales incertae sedis</taxon>
        <taxon>Trichothecium</taxon>
    </lineage>
</organism>
<protein>
    <submittedName>
        <fullName evidence="1">Uncharacterized protein</fullName>
    </submittedName>
</protein>
<sequence length="477" mass="51585">MTINSASTVSAATDAVKEMVSDANGVNGLNNFQATTQKPRILMAASPASGHTFPIITIAAELVHRGYEVTFLAGEEFLEAVARAGARGISIAPFDDDAWTIRDNIPAGPARLEFDMKHFFIKPTASRTKDALAALEMMKAEAPDREIIILTESFFMGTLPMYLGGPLPKGFTARPKIINIHAACYMATSCDIAPLGMVLPPDSSPEGRVRNKTLHDEMKTGLMAGCIKYLAETLESLGAVDYQKDQSMFDTWCLSHDVTLQMCPNTIEYPISDLNPKVKFVGAIPAGPAKKTFVPPSFWEEVTRGDKKVVIVTQGTVAVDYKELVVPTMEGLAKRDDVLVVVILGKKGATLPDDILVPDNTRVIDHLSYDAILPYASAMVCNGGYGGFIHGVVNGVPMIMGGESEDKPEVSARGEWAGIAVNLKTARPSAEQVAEAVGKILGDDKYKKRIMEIKKENEEMKAMDAIEKTILEMAAQS</sequence>